<feature type="region of interest" description="Disordered" evidence="18">
    <location>
        <begin position="46"/>
        <end position="84"/>
    </location>
</feature>
<keyword evidence="15" id="KW-0906">Nuclear pore complex</keyword>
<dbReference type="GO" id="GO:0034398">
    <property type="term" value="P:telomere tethering at nuclear periphery"/>
    <property type="evidence" value="ECO:0007669"/>
    <property type="project" value="TreeGrafter"/>
</dbReference>
<evidence type="ECO:0000256" key="14">
    <source>
        <dbReference type="ARBA" id="ARBA00023010"/>
    </source>
</evidence>
<dbReference type="FunFam" id="1.10.10.2360:FF:000001">
    <property type="entry name" value="Nuclear pore complex protein Nup98-Nup96"/>
    <property type="match status" value="1"/>
</dbReference>
<gene>
    <name evidence="20" type="ORF">V5799_018688</name>
</gene>
<evidence type="ECO:0000313" key="21">
    <source>
        <dbReference type="Proteomes" id="UP001321473"/>
    </source>
</evidence>
<dbReference type="GO" id="GO:0006405">
    <property type="term" value="P:RNA export from nucleus"/>
    <property type="evidence" value="ECO:0007669"/>
    <property type="project" value="TreeGrafter"/>
</dbReference>
<evidence type="ECO:0000256" key="11">
    <source>
        <dbReference type="ARBA" id="ARBA00022816"/>
    </source>
</evidence>
<dbReference type="GO" id="GO:0005654">
    <property type="term" value="C:nucleoplasm"/>
    <property type="evidence" value="ECO:0007669"/>
    <property type="project" value="UniProtKB-SubCell"/>
</dbReference>
<evidence type="ECO:0000256" key="15">
    <source>
        <dbReference type="ARBA" id="ARBA00023132"/>
    </source>
</evidence>
<keyword evidence="14" id="KW-0811">Translocation</keyword>
<evidence type="ECO:0000256" key="12">
    <source>
        <dbReference type="ARBA" id="ARBA00022825"/>
    </source>
</evidence>
<dbReference type="Proteomes" id="UP001321473">
    <property type="component" value="Unassembled WGS sequence"/>
</dbReference>
<keyword evidence="16" id="KW-0472">Membrane</keyword>
<protein>
    <recommendedName>
        <fullName evidence="5">Nuclear pore complex protein Nup98-Nup96</fullName>
    </recommendedName>
</protein>
<feature type="compositionally biased region" description="Polar residues" evidence="18">
    <location>
        <begin position="46"/>
        <end position="61"/>
    </location>
</feature>
<evidence type="ECO:0000256" key="9">
    <source>
        <dbReference type="ARBA" id="ARBA00022801"/>
    </source>
</evidence>
<dbReference type="Pfam" id="PF12110">
    <property type="entry name" value="Nup96"/>
    <property type="match status" value="1"/>
</dbReference>
<name>A0AAQ4EZL3_AMBAM</name>
<dbReference type="PANTHER" id="PTHR23198:SF6">
    <property type="entry name" value="NUCLEAR PORE COMPLEX PROTEIN NUP98-NUP96"/>
    <property type="match status" value="1"/>
</dbReference>
<dbReference type="Gene3D" id="3.30.1610.10">
    <property type="entry name" value="Peptidase S59, nucleoporin"/>
    <property type="match status" value="1"/>
</dbReference>
<dbReference type="GO" id="GO:0006606">
    <property type="term" value="P:protein import into nucleus"/>
    <property type="evidence" value="ECO:0007669"/>
    <property type="project" value="TreeGrafter"/>
</dbReference>
<dbReference type="InterPro" id="IPR021967">
    <property type="entry name" value="Nup98_C"/>
</dbReference>
<keyword evidence="6" id="KW-0813">Transport</keyword>
<evidence type="ECO:0000256" key="13">
    <source>
        <dbReference type="ARBA" id="ARBA00022927"/>
    </source>
</evidence>
<evidence type="ECO:0000256" key="10">
    <source>
        <dbReference type="ARBA" id="ARBA00022813"/>
    </source>
</evidence>
<dbReference type="EMBL" id="JARKHS020009313">
    <property type="protein sequence ID" value="KAK8779972.1"/>
    <property type="molecule type" value="Genomic_DNA"/>
</dbReference>
<evidence type="ECO:0000256" key="2">
    <source>
        <dbReference type="ARBA" id="ARBA00004620"/>
    </source>
</evidence>
<evidence type="ECO:0000256" key="3">
    <source>
        <dbReference type="ARBA" id="ARBA00004642"/>
    </source>
</evidence>
<feature type="region of interest" description="Disordered" evidence="18">
    <location>
        <begin position="735"/>
        <end position="759"/>
    </location>
</feature>
<dbReference type="GO" id="GO:0017056">
    <property type="term" value="F:structural constituent of nuclear pore"/>
    <property type="evidence" value="ECO:0007669"/>
    <property type="project" value="InterPro"/>
</dbReference>
<evidence type="ECO:0000313" key="20">
    <source>
        <dbReference type="EMBL" id="KAK8779972.1"/>
    </source>
</evidence>
<feature type="compositionally biased region" description="Pro residues" evidence="18">
    <location>
        <begin position="750"/>
        <end position="759"/>
    </location>
</feature>
<dbReference type="InterPro" id="IPR037665">
    <property type="entry name" value="Nucleoporin_S59-like"/>
</dbReference>
<feature type="compositionally biased region" description="Acidic residues" evidence="18">
    <location>
        <begin position="983"/>
        <end position="992"/>
    </location>
</feature>
<dbReference type="GO" id="GO:0006508">
    <property type="term" value="P:proteolysis"/>
    <property type="evidence" value="ECO:0007669"/>
    <property type="project" value="UniProtKB-KW"/>
</dbReference>
<organism evidence="20 21">
    <name type="scientific">Amblyomma americanum</name>
    <name type="common">Lone star tick</name>
    <dbReference type="NCBI Taxonomy" id="6943"/>
    <lineage>
        <taxon>Eukaryota</taxon>
        <taxon>Metazoa</taxon>
        <taxon>Ecdysozoa</taxon>
        <taxon>Arthropoda</taxon>
        <taxon>Chelicerata</taxon>
        <taxon>Arachnida</taxon>
        <taxon>Acari</taxon>
        <taxon>Parasitiformes</taxon>
        <taxon>Ixodida</taxon>
        <taxon>Ixodoidea</taxon>
        <taxon>Ixodidae</taxon>
        <taxon>Amblyomminae</taxon>
        <taxon>Amblyomma</taxon>
    </lineage>
</organism>
<dbReference type="Gene3D" id="1.10.10.2360">
    <property type="match status" value="1"/>
</dbReference>
<evidence type="ECO:0000256" key="1">
    <source>
        <dbReference type="ARBA" id="ARBA00004567"/>
    </source>
</evidence>
<evidence type="ECO:0000256" key="17">
    <source>
        <dbReference type="ARBA" id="ARBA00023242"/>
    </source>
</evidence>
<proteinExistence type="inferred from homology"/>
<dbReference type="GO" id="GO:0000973">
    <property type="term" value="P:post-transcriptional tethering of RNA polymerase II gene DNA at nuclear periphery"/>
    <property type="evidence" value="ECO:0007669"/>
    <property type="project" value="TreeGrafter"/>
</dbReference>
<keyword evidence="13" id="KW-0653">Protein transport</keyword>
<keyword evidence="8" id="KW-0677">Repeat</keyword>
<evidence type="ECO:0000256" key="16">
    <source>
        <dbReference type="ARBA" id="ARBA00023136"/>
    </source>
</evidence>
<feature type="region of interest" description="Disordered" evidence="18">
    <location>
        <begin position="931"/>
        <end position="1011"/>
    </location>
</feature>
<dbReference type="GO" id="GO:0031965">
    <property type="term" value="C:nuclear membrane"/>
    <property type="evidence" value="ECO:0007669"/>
    <property type="project" value="UniProtKB-SubCell"/>
</dbReference>
<comment type="caution">
    <text evidence="20">The sequence shown here is derived from an EMBL/GenBank/DDBJ whole genome shotgun (WGS) entry which is preliminary data.</text>
</comment>
<keyword evidence="10" id="KW-0068">Autocatalytic cleavage</keyword>
<reference evidence="20 21" key="1">
    <citation type="journal article" date="2023" name="Arcadia Sci">
        <title>De novo assembly of a long-read Amblyomma americanum tick genome.</title>
        <authorList>
            <person name="Chou S."/>
            <person name="Poskanzer K.E."/>
            <person name="Rollins M."/>
            <person name="Thuy-Boun P.S."/>
        </authorList>
    </citation>
    <scope>NUCLEOTIDE SEQUENCE [LARGE SCALE GENOMIC DNA]</scope>
    <source>
        <strain evidence="20">F_SG_1</strain>
        <tissue evidence="20">Salivary glands</tissue>
    </source>
</reference>
<dbReference type="GO" id="GO:0008236">
    <property type="term" value="F:serine-type peptidase activity"/>
    <property type="evidence" value="ECO:0007669"/>
    <property type="project" value="UniProtKB-KW"/>
</dbReference>
<evidence type="ECO:0000256" key="4">
    <source>
        <dbReference type="ARBA" id="ARBA00008926"/>
    </source>
</evidence>
<dbReference type="Pfam" id="PF04096">
    <property type="entry name" value="Nucleoporin2"/>
    <property type="match status" value="1"/>
</dbReference>
<evidence type="ECO:0000256" key="18">
    <source>
        <dbReference type="SAM" id="MobiDB-lite"/>
    </source>
</evidence>
<feature type="region of interest" description="Disordered" evidence="18">
    <location>
        <begin position="1"/>
        <end position="34"/>
    </location>
</feature>
<dbReference type="PROSITE" id="PS51434">
    <property type="entry name" value="NUP_C"/>
    <property type="match status" value="1"/>
</dbReference>
<dbReference type="GO" id="GO:0008139">
    <property type="term" value="F:nuclear localization sequence binding"/>
    <property type="evidence" value="ECO:0007669"/>
    <property type="project" value="TreeGrafter"/>
</dbReference>
<evidence type="ECO:0000256" key="7">
    <source>
        <dbReference type="ARBA" id="ARBA00022670"/>
    </source>
</evidence>
<dbReference type="SUPFAM" id="SSF82215">
    <property type="entry name" value="C-terminal autoproteolytic domain of nucleoporin nup98"/>
    <property type="match status" value="1"/>
</dbReference>
<feature type="compositionally biased region" description="Low complexity" evidence="18">
    <location>
        <begin position="670"/>
        <end position="683"/>
    </location>
</feature>
<evidence type="ECO:0000256" key="5">
    <source>
        <dbReference type="ARBA" id="ARBA00013472"/>
    </source>
</evidence>
<accession>A0AAQ4EZL3</accession>
<keyword evidence="21" id="KW-1185">Reference proteome</keyword>
<keyword evidence="9" id="KW-0378">Hydrolase</keyword>
<feature type="compositionally biased region" description="Low complexity" evidence="18">
    <location>
        <begin position="931"/>
        <end position="943"/>
    </location>
</feature>
<feature type="region of interest" description="Disordered" evidence="18">
    <location>
        <begin position="1069"/>
        <end position="1103"/>
    </location>
</feature>
<evidence type="ECO:0000259" key="19">
    <source>
        <dbReference type="PROSITE" id="PS51434"/>
    </source>
</evidence>
<evidence type="ECO:0000256" key="6">
    <source>
        <dbReference type="ARBA" id="ARBA00022448"/>
    </source>
</evidence>
<dbReference type="GO" id="GO:0044614">
    <property type="term" value="C:nuclear pore cytoplasmic filaments"/>
    <property type="evidence" value="ECO:0007669"/>
    <property type="project" value="TreeGrafter"/>
</dbReference>
<sequence>MFGNQNPFGTTTGFGSGTTFGSTQPAPFGQTGSAFGTSAFGATSAPSTSGSLFGSTTQQPGSLFGGTGTTFGQPTASTTPGFGFGAPATSTSMFGTMTQQPAASTGIFGTPSSSFGQARPQFGSFSSTTPAAGTSLFGQPQSTGLFGQTPAAGTSLFGTSAFGASSVTTGTTIKFKPPTGTDTMMKNGVSSTISTSHQCITCMKEYENKSLEELRLEDYAANRKGGGQAGLVGFGATSQPSSIFSTPATQQSAFNFGATQNKPLFGTSTTGGFAPTGGSLFGQTTTQSQNVFGKPTGFGIATPASTSAFGTSTGFGTTGTSVFGQQQQKSIFGQPTGTGLFGSTTATTQPSTAFGTGFGSTFGTTTQASAFGVRPTFGATTTTAPGSFGFGSTANTGTSLFGAKQPAFSFGATTPAFGATNTSGFGGFNTSGTTTGGLFGASKTTPSFGTGTTPGFGSSGFGTTPTFGATGTLGSTTTGGLFGTSTAAKPAGFNFGSATTSAPFTGFGQTGLGTTFGSAAPAMGGMDPNAAANQAQQQQTQQLLQYLSMNPYGDNPLFRNVLKETHKREELLKPTNPAAQQALLASHYRVSPLPAPKLRPKPVGTQIGKESSLFDGLEDQEDSFEPFTPRKSIKTLVIKPKDTPENLSASNLLASPSQSLIRASTPVAQSPTSPSSRSTLTIPVKESALVNDGPSPRNEPSFTVPNAKTEKPVSLQNLDDTVSSLGARSNRLRCLSNSDSADDSSHADPSPDPLKPPHPAGIVLTRPEYFTVPSMDELALMVDSDGHCNVENFAVAREGYGNVYFPGHMDVAGLNLDEIVHFRRMEITVYPDDDNKPPVGQGLNRKAQVTLDRVWPVNKTTRELIQDPEKLKQLGYQEKLERNTAKIGGRFLEYRPETGSWVFEVKHFSKYGLEESDNEVDEVAAQTAAAATPAAKLPQQAAAIKPHPDGTADKAGQKPPPAGGPSTSYAACMESEVSAGYGSDDDEMEDIEPSSAGTADKHSSEDIFTGSGATYKPAVPVTQQLAEALGVSPEAVQSMKASFFAQDREEDDEEDHELACTHPRLKRALVSSGSYQSPHAFRADDTRPSTSTHSKALRTSFGASHRQSTAVGQALSEFPPSHVLFGTTPLPADLTSVGRRAVGVTGTTTLPTLGDRLAGGAVSAFHTPHYAATAEMPILPSRPLAESMVVPIDVEPVPLAQSLFYEYQHMLADTSCAAGYRFRCGWGPRWTLIHQGKAFNIAPEDEPMEPASQLGLFDGQHYPKASAAFAVSVERVAVSRHLLKPDDIQKNNVAAMLKVQLAHSHHMLEGGSPIFVPSPGVNCLHDQDALVERLLAEMGPGHVDSAMMRQFHVILGLCIALWGRAPGCDPENDNINSYAYAKSRKEALSNWLVDTTKPVIEEEIADLQREDGNELRVMLAYLSGHDIARACAVAQRSRDFRLGLLLSQGGSNPVSRAMLQKQLDHWKKYKHDRYMNPERLRVYALLSGLMVWPTSDHNLTINCCAGLDWKRALALHLWYRCSPTGSISDAVAAYKAAFESDQPLRPYARPPYPPCHEDDGGDEPYALDPEAPLDTCYLLLKLYCDRSQRLDRLLAPVSSVPSQLDFRISWLLHKLVQAFGFSHLSQTAAETLHTGFAAQLESWGLWRWAVFVLLHLEDAEGRRKAVTELLTRHASGSREGSDPETALTKDESFVCSKLHVPPAWVYRAKAIRASAEGNYNDRAVFLLKGELWNEAHDTIVHHLATDAIIDDKLDELADLLRPLAENCGSVQNWNIGGKVFHDFLSVCDTIRKATQVAQSQSGHIWSLEANAADLVARSGTIHVLGRGDEGDLSAYDLEAIRPAVLSLCGTVSCLTCKTPRDRLCQAEIAKKTSLVLQLITSAESGALDNIAHSACRNIERLSMPDDYSIGDFELLARTFTQNSILADDSS</sequence>
<dbReference type="InterPro" id="IPR007230">
    <property type="entry name" value="Nup98_auto-Pept-S59_dom"/>
</dbReference>
<keyword evidence="17" id="KW-0539">Nucleus</keyword>
<dbReference type="Pfam" id="PF21240">
    <property type="entry name" value="Nup98_GLEBS"/>
    <property type="match status" value="1"/>
</dbReference>
<dbReference type="FunFam" id="3.30.1610.10:FF:000001">
    <property type="entry name" value="Nuclear pore complex protein Nup98-Nup96"/>
    <property type="match status" value="1"/>
</dbReference>
<keyword evidence="12" id="KW-0720">Serine protease</keyword>
<comment type="subcellular location">
    <subcellularLocation>
        <location evidence="2">Nucleus membrane</location>
        <topology evidence="2">Peripheral membrane protein</topology>
        <orientation evidence="2">Nucleoplasmic side</orientation>
    </subcellularLocation>
    <subcellularLocation>
        <location evidence="1">Nucleus</location>
        <location evidence="1">Nuclear pore complex</location>
    </subcellularLocation>
    <subcellularLocation>
        <location evidence="3">Nucleus</location>
        <location evidence="3">Nucleoplasm</location>
    </subcellularLocation>
</comment>
<evidence type="ECO:0000256" key="8">
    <source>
        <dbReference type="ARBA" id="ARBA00022737"/>
    </source>
</evidence>
<feature type="domain" description="Peptidase S59" evidence="19">
    <location>
        <begin position="766"/>
        <end position="908"/>
    </location>
</feature>
<dbReference type="InterPro" id="IPR036903">
    <property type="entry name" value="Nup98_auto-Pept-S59_dom_sf"/>
</dbReference>
<keyword evidence="7" id="KW-0645">Protease</keyword>
<dbReference type="PANTHER" id="PTHR23198">
    <property type="entry name" value="NUCLEOPORIN"/>
    <property type="match status" value="1"/>
</dbReference>
<feature type="region of interest" description="Disordered" evidence="18">
    <location>
        <begin position="662"/>
        <end position="714"/>
    </location>
</feature>
<feature type="compositionally biased region" description="Basic and acidic residues" evidence="18">
    <location>
        <begin position="946"/>
        <end position="956"/>
    </location>
</feature>
<keyword evidence="11" id="KW-0509">mRNA transport</keyword>
<dbReference type="Gene3D" id="1.25.40.690">
    <property type="match status" value="1"/>
</dbReference>
<dbReference type="GO" id="GO:0051028">
    <property type="term" value="P:mRNA transport"/>
    <property type="evidence" value="ECO:0007669"/>
    <property type="project" value="UniProtKB-KW"/>
</dbReference>
<comment type="similarity">
    <text evidence="4">Belongs to the nucleoporin GLFG family.</text>
</comment>
<dbReference type="GO" id="GO:0003723">
    <property type="term" value="F:RNA binding"/>
    <property type="evidence" value="ECO:0007669"/>
    <property type="project" value="TreeGrafter"/>
</dbReference>